<dbReference type="PANTHER" id="PTHR46407:SF3">
    <property type="entry name" value="OS02G0208700 PROTEIN"/>
    <property type="match status" value="1"/>
</dbReference>
<dbReference type="GO" id="GO:2000762">
    <property type="term" value="P:regulation of phenylpropanoid metabolic process"/>
    <property type="evidence" value="ECO:0007669"/>
    <property type="project" value="InterPro"/>
</dbReference>
<dbReference type="Gene3D" id="2.60.40.2700">
    <property type="match status" value="3"/>
</dbReference>
<dbReference type="InterPro" id="IPR044595">
    <property type="entry name" value="KMD1-4"/>
</dbReference>
<dbReference type="AlphaFoldDB" id="A0A6J7IXC8"/>
<dbReference type="SMART" id="SM00612">
    <property type="entry name" value="Kelch"/>
    <property type="match status" value="5"/>
</dbReference>
<reference evidence="2" key="1">
    <citation type="submission" date="2020-05" db="EMBL/GenBank/DDBJ databases">
        <authorList>
            <person name="Chiriac C."/>
            <person name="Salcher M."/>
            <person name="Ghai R."/>
            <person name="Kavagutti S V."/>
        </authorList>
    </citation>
    <scope>NUCLEOTIDE SEQUENCE</scope>
</reference>
<dbReference type="InterPro" id="IPR015915">
    <property type="entry name" value="Kelch-typ_b-propeller"/>
</dbReference>
<dbReference type="SUPFAM" id="SSF117281">
    <property type="entry name" value="Kelch motif"/>
    <property type="match status" value="2"/>
</dbReference>
<dbReference type="PANTHER" id="PTHR46407">
    <property type="entry name" value="OS02G0208700 PROTEIN"/>
    <property type="match status" value="1"/>
</dbReference>
<feature type="region of interest" description="Disordered" evidence="1">
    <location>
        <begin position="1"/>
        <end position="23"/>
    </location>
</feature>
<gene>
    <name evidence="2" type="ORF">UFOPK3564_02625</name>
</gene>
<sequence>MPRSPLPGVPARSLPATVVPAGPTSLDRRPHRALVAALTLAVLALLAAPALSRADYGGSWAPTGAMHDAHFRSQGVLLQDGRVLVAGGGGSRDGGEPTTAAEIFDPTTDDWTLVAPLRAKRSAATVDRLPDGRVLVAGGYGSGWAGIQSSTEIFDPRTETWSAGPPMHSPRAQAASAVLPDGRVLVAGGYYDHNQFVAENAEIYDPESNSWSPIASPLTPRLNARATALPDGRVLLTGGGYYTATLGSSEIYDPAANTWTWTPAGGVAQMDTSATLLHDGTILTTAGYRYPEVGTEDAGATYDPAANAWSPTPSPGPVRWNPTLTTMADGKALVAGGQGSDYYAQSSTALFDTARRTWRAAAPMGAARADSSAVLLRDGRVLVISGLSPSYQYLASAELFTPFSGPAPVEPPTVTGVAKEGSTLTAQRGTWSGAALSYRTQWRRCDADGDACSDIAGQTRSTYKPARADVGKRLRALITATRPNGGTTTASSDATEPIAGAGAPTITAAPVISGTPRSGETLKTTRTAFSSAVPFARKLAWQACDADGEHCVTVRNDNTSYVLKATLAGKRLRVQETATTGGGQATTATSELTQPVAGPAAPVNTVAPTIAGTPQYKTALKAYPGAWSSETKVTYRYNWMRCDVDGNDCAPLGVATSARRATAADIGRTLRVVVTAVDATGQTTDAVTEVVGPVTP</sequence>
<organism evidence="2">
    <name type="scientific">freshwater metagenome</name>
    <dbReference type="NCBI Taxonomy" id="449393"/>
    <lineage>
        <taxon>unclassified sequences</taxon>
        <taxon>metagenomes</taxon>
        <taxon>ecological metagenomes</taxon>
    </lineage>
</organism>
<name>A0A6J7IXC8_9ZZZZ</name>
<dbReference type="Pfam" id="PF01344">
    <property type="entry name" value="Kelch_1"/>
    <property type="match status" value="3"/>
</dbReference>
<protein>
    <submittedName>
        <fullName evidence="2">Unannotated protein</fullName>
    </submittedName>
</protein>
<dbReference type="EMBL" id="CAFBMK010000197">
    <property type="protein sequence ID" value="CAB4935555.1"/>
    <property type="molecule type" value="Genomic_DNA"/>
</dbReference>
<dbReference type="InterPro" id="IPR006652">
    <property type="entry name" value="Kelch_1"/>
</dbReference>
<evidence type="ECO:0000256" key="1">
    <source>
        <dbReference type="SAM" id="MobiDB-lite"/>
    </source>
</evidence>
<dbReference type="GO" id="GO:0080037">
    <property type="term" value="P:negative regulation of cytokinin-activated signaling pathway"/>
    <property type="evidence" value="ECO:0007669"/>
    <property type="project" value="InterPro"/>
</dbReference>
<dbReference type="Gene3D" id="2.120.10.80">
    <property type="entry name" value="Kelch-type beta propeller"/>
    <property type="match status" value="2"/>
</dbReference>
<evidence type="ECO:0000313" key="2">
    <source>
        <dbReference type="EMBL" id="CAB4935555.1"/>
    </source>
</evidence>
<proteinExistence type="predicted"/>
<accession>A0A6J7IXC8</accession>